<keyword evidence="11" id="KW-1185">Reference proteome</keyword>
<name>A0ABU6NC13_9BACI</name>
<dbReference type="EMBL" id="JARMQG010000164">
    <property type="protein sequence ID" value="MED3563367.1"/>
    <property type="molecule type" value="Genomic_DNA"/>
</dbReference>
<dbReference type="RefSeq" id="WP_327968408.1">
    <property type="nucleotide sequence ID" value="NZ_JARMQG010000164.1"/>
</dbReference>
<dbReference type="Proteomes" id="UP001330749">
    <property type="component" value="Unassembled WGS sequence"/>
</dbReference>
<proteinExistence type="inferred from homology"/>
<evidence type="ECO:0000259" key="9">
    <source>
        <dbReference type="PROSITE" id="PS51935"/>
    </source>
</evidence>
<reference evidence="10 11" key="1">
    <citation type="submission" date="2023-03" db="EMBL/GenBank/DDBJ databases">
        <title>Bacillus Genome Sequencing.</title>
        <authorList>
            <person name="Dunlap C."/>
        </authorList>
    </citation>
    <scope>NUCLEOTIDE SEQUENCE [LARGE SCALE GENOMIC DNA]</scope>
    <source>
        <strain evidence="10 11">B-14544</strain>
    </source>
</reference>
<evidence type="ECO:0000256" key="5">
    <source>
        <dbReference type="ARBA" id="ARBA00022807"/>
    </source>
</evidence>
<evidence type="ECO:0000256" key="6">
    <source>
        <dbReference type="SAM" id="Coils"/>
    </source>
</evidence>
<evidence type="ECO:0000313" key="11">
    <source>
        <dbReference type="Proteomes" id="UP001330749"/>
    </source>
</evidence>
<feature type="coiled-coil region" evidence="6">
    <location>
        <begin position="164"/>
        <end position="233"/>
    </location>
</feature>
<feature type="coiled-coil region" evidence="6">
    <location>
        <begin position="47"/>
        <end position="116"/>
    </location>
</feature>
<keyword evidence="2" id="KW-0645">Protease</keyword>
<dbReference type="InterPro" id="IPR038765">
    <property type="entry name" value="Papain-like_cys_pep_sf"/>
</dbReference>
<keyword evidence="5" id="KW-0788">Thiol protease</keyword>
<organism evidence="10 11">
    <name type="scientific">Bacillus xiapuensis</name>
    <dbReference type="NCBI Taxonomy" id="2014075"/>
    <lineage>
        <taxon>Bacteria</taxon>
        <taxon>Bacillati</taxon>
        <taxon>Bacillota</taxon>
        <taxon>Bacilli</taxon>
        <taxon>Bacillales</taxon>
        <taxon>Bacillaceae</taxon>
        <taxon>Bacillus</taxon>
    </lineage>
</organism>
<evidence type="ECO:0000313" key="10">
    <source>
        <dbReference type="EMBL" id="MED3563367.1"/>
    </source>
</evidence>
<evidence type="ECO:0000256" key="2">
    <source>
        <dbReference type="ARBA" id="ARBA00022670"/>
    </source>
</evidence>
<keyword evidence="3 8" id="KW-0732">Signal</keyword>
<feature type="signal peptide" evidence="8">
    <location>
        <begin position="1"/>
        <end position="23"/>
    </location>
</feature>
<protein>
    <submittedName>
        <fullName evidence="10">NlpC/P60 family protein</fullName>
    </submittedName>
</protein>
<keyword evidence="6" id="KW-0175">Coiled coil</keyword>
<evidence type="ECO:0000256" key="8">
    <source>
        <dbReference type="SAM" id="SignalP"/>
    </source>
</evidence>
<keyword evidence="4" id="KW-0378">Hydrolase</keyword>
<dbReference type="Gene3D" id="6.10.250.3150">
    <property type="match status" value="1"/>
</dbReference>
<evidence type="ECO:0000256" key="7">
    <source>
        <dbReference type="SAM" id="MobiDB-lite"/>
    </source>
</evidence>
<dbReference type="InterPro" id="IPR051202">
    <property type="entry name" value="Peptidase_C40"/>
</dbReference>
<dbReference type="SUPFAM" id="SSF54001">
    <property type="entry name" value="Cysteine proteinases"/>
    <property type="match status" value="1"/>
</dbReference>
<comment type="caution">
    <text evidence="10">The sequence shown here is derived from an EMBL/GenBank/DDBJ whole genome shotgun (WGS) entry which is preliminary data.</text>
</comment>
<dbReference type="Pfam" id="PF00877">
    <property type="entry name" value="NLPC_P60"/>
    <property type="match status" value="1"/>
</dbReference>
<feature type="chain" id="PRO_5046945177" evidence="8">
    <location>
        <begin position="24"/>
        <end position="447"/>
    </location>
</feature>
<evidence type="ECO:0000256" key="3">
    <source>
        <dbReference type="ARBA" id="ARBA00022729"/>
    </source>
</evidence>
<sequence length="447" mass="48575">MKKKLTALSTIVMLGLGSAYSLPAVKAAPNNNLQTIKGQRSGIQAGISKANSEISKVQNNLARLIEQANRVDQAIKDNNSMMVKTEKNIKDSNEQVQQLEKEVAVLKERIAKRNEILKKRAVSFQESGGTVSYLDVLLGASSFSDFIDRIGAVSTFVQADQDFIKQYEADKKEVEVKQTTVQKKLTELKDMKTELQGMHEQILDQKKENESLKKELKQKEQEQLDRIAKLKGKDRELALKEYQVIHAKAVAPVSDNKSSSNDKNGSVNENNSSSNDNNGSVNKNNSSSNDNNTGNSSSTSNDSGSDHNTPVATHSGGSGSVQTVINAGNKYIGNSVYVFGGGRTASDIANGRFDCSSFVHWAYAQAGYNIGSSTDSLKYEGRQVPASQMKPGDLVFFNTYKTDGHVGIYVGGGKFIGSQSSTGVAIASLSNSYWKSTFNGRVVRIID</sequence>
<feature type="domain" description="NlpC/P60" evidence="9">
    <location>
        <begin position="318"/>
        <end position="445"/>
    </location>
</feature>
<evidence type="ECO:0000256" key="4">
    <source>
        <dbReference type="ARBA" id="ARBA00022801"/>
    </source>
</evidence>
<gene>
    <name evidence="10" type="ORF">P4447_13070</name>
</gene>
<accession>A0ABU6NC13</accession>
<dbReference type="PANTHER" id="PTHR47053:SF1">
    <property type="entry name" value="MUREIN DD-ENDOPEPTIDASE MEPH-RELATED"/>
    <property type="match status" value="1"/>
</dbReference>
<comment type="similarity">
    <text evidence="1">Belongs to the peptidase C40 family.</text>
</comment>
<feature type="region of interest" description="Disordered" evidence="7">
    <location>
        <begin position="253"/>
        <end position="320"/>
    </location>
</feature>
<dbReference type="Gene3D" id="3.90.1720.10">
    <property type="entry name" value="endopeptidase domain like (from Nostoc punctiforme)"/>
    <property type="match status" value="1"/>
</dbReference>
<dbReference type="Pfam" id="PF24568">
    <property type="entry name" value="CC_PcsB"/>
    <property type="match status" value="1"/>
</dbReference>
<dbReference type="PANTHER" id="PTHR47053">
    <property type="entry name" value="MUREIN DD-ENDOPEPTIDASE MEPH-RELATED"/>
    <property type="match status" value="1"/>
</dbReference>
<evidence type="ECO:0000256" key="1">
    <source>
        <dbReference type="ARBA" id="ARBA00007074"/>
    </source>
</evidence>
<dbReference type="InterPro" id="IPR057309">
    <property type="entry name" value="PcsB_CC"/>
</dbReference>
<feature type="compositionally biased region" description="Low complexity" evidence="7">
    <location>
        <begin position="253"/>
        <end position="303"/>
    </location>
</feature>
<dbReference type="PROSITE" id="PS51935">
    <property type="entry name" value="NLPC_P60"/>
    <property type="match status" value="1"/>
</dbReference>
<dbReference type="InterPro" id="IPR000064">
    <property type="entry name" value="NLP_P60_dom"/>
</dbReference>